<accession>A0A382QRT1</accession>
<protein>
    <recommendedName>
        <fullName evidence="1">Peptidase M1 membrane alanine aminopeptidase domain-containing protein</fullName>
    </recommendedName>
</protein>
<dbReference type="GO" id="GO:0016020">
    <property type="term" value="C:membrane"/>
    <property type="evidence" value="ECO:0007669"/>
    <property type="project" value="TreeGrafter"/>
</dbReference>
<organism evidence="2">
    <name type="scientific">marine metagenome</name>
    <dbReference type="NCBI Taxonomy" id="408172"/>
    <lineage>
        <taxon>unclassified sequences</taxon>
        <taxon>metagenomes</taxon>
        <taxon>ecological metagenomes</taxon>
    </lineage>
</organism>
<dbReference type="SUPFAM" id="SSF55486">
    <property type="entry name" value="Metalloproteases ('zincins'), catalytic domain"/>
    <property type="match status" value="1"/>
</dbReference>
<dbReference type="GO" id="GO:0070006">
    <property type="term" value="F:metalloaminopeptidase activity"/>
    <property type="evidence" value="ECO:0007669"/>
    <property type="project" value="TreeGrafter"/>
</dbReference>
<dbReference type="GO" id="GO:0008270">
    <property type="term" value="F:zinc ion binding"/>
    <property type="evidence" value="ECO:0007669"/>
    <property type="project" value="InterPro"/>
</dbReference>
<evidence type="ECO:0000259" key="1">
    <source>
        <dbReference type="Pfam" id="PF01433"/>
    </source>
</evidence>
<dbReference type="GO" id="GO:0042277">
    <property type="term" value="F:peptide binding"/>
    <property type="evidence" value="ECO:0007669"/>
    <property type="project" value="TreeGrafter"/>
</dbReference>
<dbReference type="PANTHER" id="PTHR11533:SF174">
    <property type="entry name" value="PUROMYCIN-SENSITIVE AMINOPEPTIDASE-RELATED"/>
    <property type="match status" value="1"/>
</dbReference>
<reference evidence="2" key="1">
    <citation type="submission" date="2018-05" db="EMBL/GenBank/DDBJ databases">
        <authorList>
            <person name="Lanie J.A."/>
            <person name="Ng W.-L."/>
            <person name="Kazmierczak K.M."/>
            <person name="Andrzejewski T.M."/>
            <person name="Davidsen T.M."/>
            <person name="Wayne K.J."/>
            <person name="Tettelin H."/>
            <person name="Glass J.I."/>
            <person name="Rusch D."/>
            <person name="Podicherti R."/>
            <person name="Tsui H.-C.T."/>
            <person name="Winkler M.E."/>
        </authorList>
    </citation>
    <scope>NUCLEOTIDE SEQUENCE</scope>
</reference>
<dbReference type="PANTHER" id="PTHR11533">
    <property type="entry name" value="PROTEASE M1 ZINC METALLOPROTEASE"/>
    <property type="match status" value="1"/>
</dbReference>
<dbReference type="InterPro" id="IPR027268">
    <property type="entry name" value="Peptidase_M4/M1_CTD_sf"/>
</dbReference>
<dbReference type="Gene3D" id="1.10.390.10">
    <property type="entry name" value="Neutral Protease Domain 2"/>
    <property type="match status" value="1"/>
</dbReference>
<dbReference type="EMBL" id="UINC01116086">
    <property type="protein sequence ID" value="SVC87585.1"/>
    <property type="molecule type" value="Genomic_DNA"/>
</dbReference>
<name>A0A382QRT1_9ZZZZ</name>
<feature type="domain" description="Peptidase M1 membrane alanine aminopeptidase" evidence="1">
    <location>
        <begin position="1"/>
        <end position="57"/>
    </location>
</feature>
<gene>
    <name evidence="2" type="ORF">METZ01_LOCUS340439</name>
</gene>
<feature type="non-terminal residue" evidence="2">
    <location>
        <position position="1"/>
    </location>
</feature>
<dbReference type="AlphaFoldDB" id="A0A382QRT1"/>
<dbReference type="Pfam" id="PF01433">
    <property type="entry name" value="Peptidase_M1"/>
    <property type="match status" value="1"/>
</dbReference>
<feature type="non-terminal residue" evidence="2">
    <location>
        <position position="329"/>
    </location>
</feature>
<dbReference type="GO" id="GO:0005737">
    <property type="term" value="C:cytoplasm"/>
    <property type="evidence" value="ECO:0007669"/>
    <property type="project" value="TreeGrafter"/>
</dbReference>
<dbReference type="GO" id="GO:0043171">
    <property type="term" value="P:peptide catabolic process"/>
    <property type="evidence" value="ECO:0007669"/>
    <property type="project" value="TreeGrafter"/>
</dbReference>
<dbReference type="InterPro" id="IPR050344">
    <property type="entry name" value="Peptidase_M1_aminopeptidases"/>
</dbReference>
<evidence type="ECO:0000313" key="2">
    <source>
        <dbReference type="EMBL" id="SVC87585.1"/>
    </source>
</evidence>
<sequence>GAMILDMLKHVVGEKEYRKSIKYYLQKHAYQNVDSEDLLIAFHETLGLSLNWFWDEWIYRGGEPNYKVNYKRILQDVTINVEQIHDTSSLVRLFRMPIVFELHFKDGTSISKTKVIKNKTNTIKFSIPKGKKVSYVLFDPDDKILKNVSFRKSFNMLNAQLLNAKNLLDRYDALLALKEINYNKKRELLFQVFKIEKFHLLKTEVINQLKKEDVLLIIDDFTNKFNNQNDIKVKNAILNKINVNKESIEFFTKSLYDLSYRNKEVAYKKLVTYNPDFLYQDVLLPLNGENDYGRKFAISKLEIIVDFGIKADSVLAINKLIEYTSSSFE</sequence>
<proteinExistence type="predicted"/>
<dbReference type="InterPro" id="IPR014782">
    <property type="entry name" value="Peptidase_M1_dom"/>
</dbReference>
<dbReference type="GO" id="GO:0005615">
    <property type="term" value="C:extracellular space"/>
    <property type="evidence" value="ECO:0007669"/>
    <property type="project" value="TreeGrafter"/>
</dbReference>